<name>V5GB46_BYSSN</name>
<dbReference type="eggNOG" id="ENOG502QUU9">
    <property type="taxonomic scope" value="Eukaryota"/>
</dbReference>
<dbReference type="Proteomes" id="UP000018001">
    <property type="component" value="Unassembled WGS sequence"/>
</dbReference>
<comment type="caution">
    <text evidence="2">The sequence shown here is derived from an EMBL/GenBank/DDBJ whole genome shotgun (WGS) entry which is preliminary data.</text>
</comment>
<dbReference type="SUPFAM" id="SSF54518">
    <property type="entry name" value="Tubby C-terminal domain-like"/>
    <property type="match status" value="1"/>
</dbReference>
<evidence type="ECO:0000256" key="1">
    <source>
        <dbReference type="ARBA" id="ARBA00005437"/>
    </source>
</evidence>
<dbReference type="OrthoDB" id="97518at2759"/>
<proteinExistence type="inferred from homology"/>
<gene>
    <name evidence="2" type="ORF">PVAR5_6833</name>
</gene>
<dbReference type="InterPro" id="IPR007612">
    <property type="entry name" value="LOR"/>
</dbReference>
<dbReference type="Pfam" id="PF04525">
    <property type="entry name" value="LOR"/>
    <property type="match status" value="1"/>
</dbReference>
<evidence type="ECO:0000313" key="3">
    <source>
        <dbReference type="Proteomes" id="UP000018001"/>
    </source>
</evidence>
<dbReference type="HOGENOM" id="CLU_063146_1_1_1"/>
<dbReference type="PANTHER" id="PTHR31087:SF161">
    <property type="entry name" value="TUBBY C 2 FAMILY PROTEIN"/>
    <property type="match status" value="1"/>
</dbReference>
<dbReference type="InParanoid" id="V5GB46"/>
<dbReference type="InterPro" id="IPR025659">
    <property type="entry name" value="Tubby-like_C"/>
</dbReference>
<dbReference type="PANTHER" id="PTHR31087">
    <property type="match status" value="1"/>
</dbReference>
<dbReference type="EMBL" id="BAUL01000231">
    <property type="protein sequence ID" value="GAD98142.1"/>
    <property type="molecule type" value="Genomic_DNA"/>
</dbReference>
<organism evidence="2 3">
    <name type="scientific">Byssochlamys spectabilis (strain No. 5 / NBRC 109023)</name>
    <name type="common">Paecilomyces variotii</name>
    <dbReference type="NCBI Taxonomy" id="1356009"/>
    <lineage>
        <taxon>Eukaryota</taxon>
        <taxon>Fungi</taxon>
        <taxon>Dikarya</taxon>
        <taxon>Ascomycota</taxon>
        <taxon>Pezizomycotina</taxon>
        <taxon>Eurotiomycetes</taxon>
        <taxon>Eurotiomycetidae</taxon>
        <taxon>Eurotiales</taxon>
        <taxon>Thermoascaceae</taxon>
        <taxon>Paecilomyces</taxon>
    </lineage>
</organism>
<protein>
    <recommendedName>
        <fullName evidence="4">Tubby C-terminal-like domain-containing protein</fullName>
    </recommendedName>
</protein>
<keyword evidence="3" id="KW-1185">Reference proteome</keyword>
<evidence type="ECO:0000313" key="2">
    <source>
        <dbReference type="EMBL" id="GAD98142.1"/>
    </source>
</evidence>
<dbReference type="InterPro" id="IPR038595">
    <property type="entry name" value="LOR_sf"/>
</dbReference>
<accession>V5GB46</accession>
<comment type="similarity">
    <text evidence="1">Belongs to the LOR family.</text>
</comment>
<sequence length="215" mass="23847">MNPTELPPVIQPVAIFDQFIARQTETMILKEKIMSLSGDSFDVKLASGQPIFRVEGKVMTISGRKSVYNMTNNHLFDIVKEHFHIHTTFAAHDPSGSKFLQVKNNITCTSGLAWVSSLIWSKFIGSKATATFTSPKTGQIVSLRMKGNWLDSIVDIVEDTTGIVVARINRNIFRGRDLFFGKQTYAAVVAPGVDMALIAAMCICFDEKNNENNGR</sequence>
<dbReference type="AlphaFoldDB" id="V5GB46"/>
<evidence type="ECO:0008006" key="4">
    <source>
        <dbReference type="Google" id="ProtNLM"/>
    </source>
</evidence>
<dbReference type="Gene3D" id="2.40.160.200">
    <property type="entry name" value="LURP1-related"/>
    <property type="match status" value="1"/>
</dbReference>
<reference evidence="3" key="1">
    <citation type="journal article" date="2014" name="Genome Announc.">
        <title>Draft genome sequence of the formaldehyde-resistant fungus Byssochlamys spectabilis No. 5 (anamorph Paecilomyces variotii No. 5) (NBRC109023).</title>
        <authorList>
            <person name="Oka T."/>
            <person name="Ekino K."/>
            <person name="Fukuda K."/>
            <person name="Nomura Y."/>
        </authorList>
    </citation>
    <scope>NUCLEOTIDE SEQUENCE [LARGE SCALE GENOMIC DNA]</scope>
    <source>
        <strain evidence="3">No. 5 / NBRC 109023</strain>
    </source>
</reference>